<dbReference type="AlphaFoldDB" id="A0A3N4PBB0"/>
<dbReference type="InterPro" id="IPR013783">
    <property type="entry name" value="Ig-like_fold"/>
</dbReference>
<organism evidence="1 2">
    <name type="scientific">Chitinophaga lutea</name>
    <dbReference type="NCBI Taxonomy" id="2488634"/>
    <lineage>
        <taxon>Bacteria</taxon>
        <taxon>Pseudomonadati</taxon>
        <taxon>Bacteroidota</taxon>
        <taxon>Chitinophagia</taxon>
        <taxon>Chitinophagales</taxon>
        <taxon>Chitinophagaceae</taxon>
        <taxon>Chitinophaga</taxon>
    </lineage>
</organism>
<dbReference type="EMBL" id="RPDH01000003">
    <property type="protein sequence ID" value="RPE05962.1"/>
    <property type="molecule type" value="Genomic_DNA"/>
</dbReference>
<gene>
    <name evidence="1" type="ORF">EGT74_26790</name>
</gene>
<evidence type="ECO:0000313" key="2">
    <source>
        <dbReference type="Proteomes" id="UP000278351"/>
    </source>
</evidence>
<name>A0A3N4PBB0_9BACT</name>
<proteinExistence type="predicted"/>
<protein>
    <submittedName>
        <fullName evidence="1">DUF4998 domain-containing protein</fullName>
    </submittedName>
</protein>
<keyword evidence="2" id="KW-1185">Reference proteome</keyword>
<evidence type="ECO:0000313" key="1">
    <source>
        <dbReference type="EMBL" id="RPE05962.1"/>
    </source>
</evidence>
<dbReference type="OrthoDB" id="1043438at2"/>
<dbReference type="SUPFAM" id="SSF49265">
    <property type="entry name" value="Fibronectin type III"/>
    <property type="match status" value="1"/>
</dbReference>
<dbReference type="Gene3D" id="2.60.40.10">
    <property type="entry name" value="Immunoglobulins"/>
    <property type="match status" value="1"/>
</dbReference>
<accession>A0A3N4PBB0</accession>
<dbReference type="PROSITE" id="PS51257">
    <property type="entry name" value="PROKAR_LIPOPROTEIN"/>
    <property type="match status" value="1"/>
</dbReference>
<dbReference type="Proteomes" id="UP000278351">
    <property type="component" value="Unassembled WGS sequence"/>
</dbReference>
<comment type="caution">
    <text evidence="1">The sequence shown here is derived from an EMBL/GenBank/DDBJ whole genome shotgun (WGS) entry which is preliminary data.</text>
</comment>
<dbReference type="RefSeq" id="WP_123849611.1">
    <property type="nucleotide sequence ID" value="NZ_RPDH01000003.1"/>
</dbReference>
<dbReference type="Pfam" id="PF16389">
    <property type="entry name" value="DUF4998"/>
    <property type="match status" value="1"/>
</dbReference>
<dbReference type="InterPro" id="IPR036116">
    <property type="entry name" value="FN3_sf"/>
</dbReference>
<reference evidence="1 2" key="1">
    <citation type="submission" date="2018-11" db="EMBL/GenBank/DDBJ databases">
        <title>Chitinophaga lutea sp.nov., isolate from arsenic contaminated soil.</title>
        <authorList>
            <person name="Zong Y."/>
        </authorList>
    </citation>
    <scope>NUCLEOTIDE SEQUENCE [LARGE SCALE GENOMIC DNA]</scope>
    <source>
        <strain evidence="1 2">ZY74</strain>
    </source>
</reference>
<sequence length="237" mass="26607">MRLRTYILGILACGLFASCEKMNDRHEAYLKDGVIIYTAKVDSLKAFPGRNRVALSWLLVSDPKIDKCRVYWNSGRDSLNVPVQRTGGVDTIRVTLDNLLENIYTFEVYTYDNAGHSSVRENVIGTVYGANYVATLYNRPLRTAKYITASKSAQIAWFGISPQAVAVDIEYTHINGSTVSKREIAVRPDPFKPAAFADTTLLPNYKQGTNIRYRTAFKPVPTAIDTFFTVYDTQPVQ</sequence>